<sequence length="362" mass="41581">MNLLDYIRDKIRFLCFFAFFLLFLFCFLRITGYPAAYALLFLSLAAGLTLLYGGIDYCHKKTFFDHLLLQLNQLDKPYLIGEIMEKSPCLTDRLYRQVIRVSNRSVIESIHTLEKEKQEYREYIESWIHEVKAPLTSINLMCANQLSAQEEEGHFARKLLQETEAIENAVEQALYYARSDEVYRDFLITPCCLNDIVKESVTRCRRLLTACHMKVELHIPASCMVYCDGIWLVFILSQLLRNSAQYKKGDCGNITITAKERPKQVLLSVRDEGTGIPDNELSRIFEKGFTGSNGRKTKSSTGMGLYLSKKLCQKLGLSIRAHSCEGVFTEILLEIPREENLPRFNGPDSGRQIFQNCKAEES</sequence>
<evidence type="ECO:0000313" key="18">
    <source>
        <dbReference type="Proteomes" id="UP000094271"/>
    </source>
</evidence>
<organism evidence="14 17">
    <name type="scientific">Eisenbergiella tayi</name>
    <dbReference type="NCBI Taxonomy" id="1432052"/>
    <lineage>
        <taxon>Bacteria</taxon>
        <taxon>Bacillati</taxon>
        <taxon>Bacillota</taxon>
        <taxon>Clostridia</taxon>
        <taxon>Lachnospirales</taxon>
        <taxon>Lachnospiraceae</taxon>
        <taxon>Eisenbergiella</taxon>
    </lineage>
</organism>
<evidence type="ECO:0000256" key="10">
    <source>
        <dbReference type="ARBA" id="ARBA00023012"/>
    </source>
</evidence>
<evidence type="ECO:0000256" key="6">
    <source>
        <dbReference type="ARBA" id="ARBA00022679"/>
    </source>
</evidence>
<dbReference type="GO" id="GO:0016036">
    <property type="term" value="P:cellular response to phosphate starvation"/>
    <property type="evidence" value="ECO:0007669"/>
    <property type="project" value="TreeGrafter"/>
</dbReference>
<evidence type="ECO:0000313" key="17">
    <source>
        <dbReference type="Proteomes" id="UP000094067"/>
    </source>
</evidence>
<dbReference type="Pfam" id="PF02518">
    <property type="entry name" value="HATPase_c"/>
    <property type="match status" value="1"/>
</dbReference>
<feature type="domain" description="Histidine kinase" evidence="13">
    <location>
        <begin position="126"/>
        <end position="339"/>
    </location>
</feature>
<evidence type="ECO:0000256" key="12">
    <source>
        <dbReference type="SAM" id="Phobius"/>
    </source>
</evidence>
<dbReference type="Gene3D" id="3.30.565.10">
    <property type="entry name" value="Histidine kinase-like ATPase, C-terminal domain"/>
    <property type="match status" value="1"/>
</dbReference>
<dbReference type="InterPro" id="IPR036097">
    <property type="entry name" value="HisK_dim/P_sf"/>
</dbReference>
<accession>A0A1E3A4B4</accession>
<dbReference type="PROSITE" id="PS50109">
    <property type="entry name" value="HIS_KIN"/>
    <property type="match status" value="1"/>
</dbReference>
<keyword evidence="7 12" id="KW-0812">Transmembrane</keyword>
<evidence type="ECO:0000256" key="4">
    <source>
        <dbReference type="ARBA" id="ARBA00022475"/>
    </source>
</evidence>
<dbReference type="PRINTS" id="PR00344">
    <property type="entry name" value="BCTRLSENSOR"/>
</dbReference>
<dbReference type="InterPro" id="IPR004358">
    <property type="entry name" value="Sig_transdc_His_kin-like_C"/>
</dbReference>
<dbReference type="PANTHER" id="PTHR45453:SF2">
    <property type="entry name" value="HISTIDINE KINASE"/>
    <property type="match status" value="1"/>
</dbReference>
<dbReference type="InterPro" id="IPR003661">
    <property type="entry name" value="HisK_dim/P_dom"/>
</dbReference>
<gene>
    <name evidence="14" type="primary">graS_3</name>
    <name evidence="15" type="ORF">BEI59_33685</name>
    <name evidence="14" type="ORF">BEI61_04255</name>
    <name evidence="16" type="ORF">BEI63_21890</name>
</gene>
<evidence type="ECO:0000259" key="13">
    <source>
        <dbReference type="PROSITE" id="PS50109"/>
    </source>
</evidence>
<keyword evidence="8 14" id="KW-0418">Kinase</keyword>
<dbReference type="SUPFAM" id="SSF55874">
    <property type="entry name" value="ATPase domain of HSP90 chaperone/DNA topoisomerase II/histidine kinase"/>
    <property type="match status" value="1"/>
</dbReference>
<evidence type="ECO:0000313" key="19">
    <source>
        <dbReference type="Proteomes" id="UP000094869"/>
    </source>
</evidence>
<dbReference type="PATRIC" id="fig|1432052.4.peg.4719"/>
<reference evidence="16 19" key="2">
    <citation type="submission" date="2016-08" db="EMBL/GenBank/DDBJ databases">
        <title>Characterization of Isolates of Eisenbergiella tayi Derived from Blood Cultures, Using Whole Genome Sequencing.</title>
        <authorList>
            <person name="Bernier A.-M."/>
            <person name="Burdz T."/>
            <person name="Wiebe D."/>
            <person name="Bernard K."/>
        </authorList>
    </citation>
    <scope>NUCLEOTIDE SEQUENCE [LARGE SCALE GENOMIC DNA]</scope>
    <source>
        <strain evidence="16 19">NML120146</strain>
    </source>
</reference>
<dbReference type="GO" id="GO:0000155">
    <property type="term" value="F:phosphorelay sensor kinase activity"/>
    <property type="evidence" value="ECO:0007669"/>
    <property type="project" value="InterPro"/>
</dbReference>
<dbReference type="InterPro" id="IPR003594">
    <property type="entry name" value="HATPase_dom"/>
</dbReference>
<dbReference type="Proteomes" id="UP000094067">
    <property type="component" value="Unassembled WGS sequence"/>
</dbReference>
<comment type="caution">
    <text evidence="14">The sequence shown here is derived from an EMBL/GenBank/DDBJ whole genome shotgun (WGS) entry which is preliminary data.</text>
</comment>
<dbReference type="RefSeq" id="WP_069153918.1">
    <property type="nucleotide sequence ID" value="NZ_DBFYTW010000040.1"/>
</dbReference>
<dbReference type="GO" id="GO:0005886">
    <property type="term" value="C:plasma membrane"/>
    <property type="evidence" value="ECO:0007669"/>
    <property type="project" value="UniProtKB-SubCell"/>
</dbReference>
<evidence type="ECO:0000256" key="8">
    <source>
        <dbReference type="ARBA" id="ARBA00022777"/>
    </source>
</evidence>
<dbReference type="CDD" id="cd00082">
    <property type="entry name" value="HisKA"/>
    <property type="match status" value="1"/>
</dbReference>
<protein>
    <recommendedName>
        <fullName evidence="3">histidine kinase</fullName>
        <ecNumber evidence="3">2.7.13.3</ecNumber>
    </recommendedName>
</protein>
<keyword evidence="19" id="KW-1185">Reference proteome</keyword>
<dbReference type="InterPro" id="IPR050351">
    <property type="entry name" value="BphY/WalK/GraS-like"/>
</dbReference>
<keyword evidence="9 12" id="KW-1133">Transmembrane helix</keyword>
<evidence type="ECO:0000256" key="7">
    <source>
        <dbReference type="ARBA" id="ARBA00022692"/>
    </source>
</evidence>
<dbReference type="SMART" id="SM00387">
    <property type="entry name" value="HATPase_c"/>
    <property type="match status" value="1"/>
</dbReference>
<reference evidence="15 18" key="3">
    <citation type="submission" date="2016-08" db="EMBL/GenBank/DDBJ databases">
        <authorList>
            <person name="Seilhamer J.J."/>
        </authorList>
    </citation>
    <scope>NUCLEOTIDE SEQUENCE [LARGE SCALE GENOMIC DNA]</scope>
    <source>
        <strain evidence="15 18">NML150140-1</strain>
    </source>
</reference>
<keyword evidence="11 12" id="KW-0472">Membrane</keyword>
<dbReference type="AlphaFoldDB" id="A0A1E3A4B4"/>
<comment type="subcellular location">
    <subcellularLocation>
        <location evidence="2">Cell membrane</location>
        <topology evidence="2">Multi-pass membrane protein</topology>
    </subcellularLocation>
</comment>
<keyword evidence="10" id="KW-0902">Two-component regulatory system</keyword>
<name>A0A1E3A4B4_9FIRM</name>
<keyword evidence="4" id="KW-1003">Cell membrane</keyword>
<comment type="catalytic activity">
    <reaction evidence="1">
        <text>ATP + protein L-histidine = ADP + protein N-phospho-L-histidine.</text>
        <dbReference type="EC" id="2.7.13.3"/>
    </reaction>
</comment>
<evidence type="ECO:0000256" key="9">
    <source>
        <dbReference type="ARBA" id="ARBA00022989"/>
    </source>
</evidence>
<evidence type="ECO:0000313" key="16">
    <source>
        <dbReference type="EMBL" id="ODR50580.1"/>
    </source>
</evidence>
<evidence type="ECO:0000256" key="1">
    <source>
        <dbReference type="ARBA" id="ARBA00000085"/>
    </source>
</evidence>
<evidence type="ECO:0000256" key="2">
    <source>
        <dbReference type="ARBA" id="ARBA00004651"/>
    </source>
</evidence>
<dbReference type="SUPFAM" id="SSF47384">
    <property type="entry name" value="Homodimeric domain of signal transducing histidine kinase"/>
    <property type="match status" value="1"/>
</dbReference>
<dbReference type="Proteomes" id="UP000094271">
    <property type="component" value="Unassembled WGS sequence"/>
</dbReference>
<reference evidence="14 17" key="1">
    <citation type="submission" date="2016-07" db="EMBL/GenBank/DDBJ databases">
        <title>Characterization of isolates of Eisenbergiella tayi derived from blood cultures, using whole genome sequencing.</title>
        <authorList>
            <person name="Burdz T."/>
            <person name="Wiebe D."/>
            <person name="Huynh C."/>
            <person name="Bernard K."/>
        </authorList>
    </citation>
    <scope>NUCLEOTIDE SEQUENCE [LARGE SCALE GENOMIC DNA]</scope>
    <source>
        <strain evidence="14 17">NML 110608</strain>
    </source>
</reference>
<evidence type="ECO:0000256" key="3">
    <source>
        <dbReference type="ARBA" id="ARBA00012438"/>
    </source>
</evidence>
<dbReference type="EMBL" id="MEHA01000044">
    <property type="protein sequence ID" value="ODR38722.1"/>
    <property type="molecule type" value="Genomic_DNA"/>
</dbReference>
<dbReference type="Proteomes" id="UP000094869">
    <property type="component" value="Unassembled WGS sequence"/>
</dbReference>
<feature type="transmembrane region" description="Helical" evidence="12">
    <location>
        <begin position="12"/>
        <end position="30"/>
    </location>
</feature>
<keyword evidence="5" id="KW-0597">Phosphoprotein</keyword>
<feature type="transmembrane region" description="Helical" evidence="12">
    <location>
        <begin position="36"/>
        <end position="55"/>
    </location>
</feature>
<dbReference type="GO" id="GO:0004721">
    <property type="term" value="F:phosphoprotein phosphatase activity"/>
    <property type="evidence" value="ECO:0007669"/>
    <property type="project" value="TreeGrafter"/>
</dbReference>
<dbReference type="PANTHER" id="PTHR45453">
    <property type="entry name" value="PHOSPHATE REGULON SENSOR PROTEIN PHOR"/>
    <property type="match status" value="1"/>
</dbReference>
<evidence type="ECO:0000313" key="15">
    <source>
        <dbReference type="EMBL" id="ODR38722.1"/>
    </source>
</evidence>
<keyword evidence="6 14" id="KW-0808">Transferase</keyword>
<dbReference type="InterPro" id="IPR036890">
    <property type="entry name" value="HATPase_C_sf"/>
</dbReference>
<dbReference type="EC" id="2.7.13.3" evidence="3"/>
<dbReference type="EMBL" id="MEHD01000035">
    <property type="protein sequence ID" value="ODR50580.1"/>
    <property type="molecule type" value="Genomic_DNA"/>
</dbReference>
<evidence type="ECO:0000313" key="14">
    <source>
        <dbReference type="EMBL" id="ODM03459.1"/>
    </source>
</evidence>
<dbReference type="Gene3D" id="1.10.287.130">
    <property type="match status" value="1"/>
</dbReference>
<dbReference type="InterPro" id="IPR005467">
    <property type="entry name" value="His_kinase_dom"/>
</dbReference>
<proteinExistence type="predicted"/>
<dbReference type="EMBL" id="MCGH01000003">
    <property type="protein sequence ID" value="ODM03459.1"/>
    <property type="molecule type" value="Genomic_DNA"/>
</dbReference>
<dbReference type="OrthoDB" id="9780487at2"/>
<evidence type="ECO:0000256" key="11">
    <source>
        <dbReference type="ARBA" id="ARBA00023136"/>
    </source>
</evidence>
<evidence type="ECO:0000256" key="5">
    <source>
        <dbReference type="ARBA" id="ARBA00022553"/>
    </source>
</evidence>